<sequence length="179" mass="18780">MAIVSCVSVPWMQTTIQFKTTLSRMKCLFHESVIMTHERARPAGSTTVTTKSGTAETSRAAVAVAVALRVGIGTGVNSSEFAKANSICAQKNPLAPSLHQVAVISVPNPRVTRTRTRGYGYTATTGTASLGYPDPLTQNETARGNLGSTRLGLGLSGFVFYEVSSTNLAEVDQGLSGLA</sequence>
<protein>
    <submittedName>
        <fullName evidence="1">Uncharacterized protein</fullName>
    </submittedName>
</protein>
<proteinExistence type="predicted"/>
<accession>A0AAD7C8Y7</accession>
<gene>
    <name evidence="1" type="ORF">FB45DRAFT_863232</name>
</gene>
<name>A0AAD7C8Y7_9AGAR</name>
<keyword evidence="2" id="KW-1185">Reference proteome</keyword>
<dbReference type="EMBL" id="JARKIF010000004">
    <property type="protein sequence ID" value="KAJ7642179.1"/>
    <property type="molecule type" value="Genomic_DNA"/>
</dbReference>
<reference evidence="1" key="1">
    <citation type="submission" date="2023-03" db="EMBL/GenBank/DDBJ databases">
        <title>Massive genome expansion in bonnet fungi (Mycena s.s.) driven by repeated elements and novel gene families across ecological guilds.</title>
        <authorList>
            <consortium name="Lawrence Berkeley National Laboratory"/>
            <person name="Harder C.B."/>
            <person name="Miyauchi S."/>
            <person name="Viragh M."/>
            <person name="Kuo A."/>
            <person name="Thoen E."/>
            <person name="Andreopoulos B."/>
            <person name="Lu D."/>
            <person name="Skrede I."/>
            <person name="Drula E."/>
            <person name="Henrissat B."/>
            <person name="Morin E."/>
            <person name="Kohler A."/>
            <person name="Barry K."/>
            <person name="LaButti K."/>
            <person name="Morin E."/>
            <person name="Salamov A."/>
            <person name="Lipzen A."/>
            <person name="Mereny Z."/>
            <person name="Hegedus B."/>
            <person name="Baldrian P."/>
            <person name="Stursova M."/>
            <person name="Weitz H."/>
            <person name="Taylor A."/>
            <person name="Grigoriev I.V."/>
            <person name="Nagy L.G."/>
            <person name="Martin F."/>
            <person name="Kauserud H."/>
        </authorList>
    </citation>
    <scope>NUCLEOTIDE SEQUENCE</scope>
    <source>
        <strain evidence="1">9284</strain>
    </source>
</reference>
<comment type="caution">
    <text evidence="1">The sequence shown here is derived from an EMBL/GenBank/DDBJ whole genome shotgun (WGS) entry which is preliminary data.</text>
</comment>
<organism evidence="1 2">
    <name type="scientific">Roridomyces roridus</name>
    <dbReference type="NCBI Taxonomy" id="1738132"/>
    <lineage>
        <taxon>Eukaryota</taxon>
        <taxon>Fungi</taxon>
        <taxon>Dikarya</taxon>
        <taxon>Basidiomycota</taxon>
        <taxon>Agaricomycotina</taxon>
        <taxon>Agaricomycetes</taxon>
        <taxon>Agaricomycetidae</taxon>
        <taxon>Agaricales</taxon>
        <taxon>Marasmiineae</taxon>
        <taxon>Mycenaceae</taxon>
        <taxon>Roridomyces</taxon>
    </lineage>
</organism>
<evidence type="ECO:0000313" key="2">
    <source>
        <dbReference type="Proteomes" id="UP001221142"/>
    </source>
</evidence>
<dbReference type="Proteomes" id="UP001221142">
    <property type="component" value="Unassembled WGS sequence"/>
</dbReference>
<evidence type="ECO:0000313" key="1">
    <source>
        <dbReference type="EMBL" id="KAJ7642179.1"/>
    </source>
</evidence>
<dbReference type="AlphaFoldDB" id="A0AAD7C8Y7"/>